<evidence type="ECO:0000256" key="1">
    <source>
        <dbReference type="SAM" id="MobiDB-lite"/>
    </source>
</evidence>
<reference evidence="4 5" key="1">
    <citation type="journal article" date="2017" name="Water Res.">
        <title>Discovery and metagenomic analysis of an anammox bacterial enrichment related to Candidatus "Brocadia caroliniensis" in a full-scale glycerol-fed nitritation-denitritation separate centrate treatment process.</title>
        <authorList>
            <person name="Park H."/>
            <person name="Brotto A.C."/>
            <person name="van Loosdrecht M.C."/>
            <person name="Chandran K."/>
        </authorList>
    </citation>
    <scope>NUCLEOTIDE SEQUENCE [LARGE SCALE GENOMIC DNA]</scope>
    <source>
        <strain evidence="4">26THWARD</strain>
    </source>
</reference>
<sequence length="96" mass="10619">MKKIFLIISLFLLLKIPCNGFTVQAQPVPANPATSTTSSAPTQPTRNPLSEPQPTLRSKLKIIQYILLPLAVGASIWLILRMEKMEMEKTKGNDGQ</sequence>
<keyword evidence="2" id="KW-0472">Membrane</keyword>
<feature type="chain" id="PRO_5012799096" evidence="3">
    <location>
        <begin position="26"/>
        <end position="96"/>
    </location>
</feature>
<evidence type="ECO:0000313" key="5">
    <source>
        <dbReference type="Proteomes" id="UP000189681"/>
    </source>
</evidence>
<organism evidence="4 5">
    <name type="scientific">Candidatus Brocadia carolinensis</name>
    <dbReference type="NCBI Taxonomy" id="1004156"/>
    <lineage>
        <taxon>Bacteria</taxon>
        <taxon>Pseudomonadati</taxon>
        <taxon>Planctomycetota</taxon>
        <taxon>Candidatus Brocadiia</taxon>
        <taxon>Candidatus Brocadiales</taxon>
        <taxon>Candidatus Brocadiaceae</taxon>
        <taxon>Candidatus Brocadia</taxon>
    </lineage>
</organism>
<proteinExistence type="predicted"/>
<evidence type="ECO:0000256" key="2">
    <source>
        <dbReference type="SAM" id="Phobius"/>
    </source>
</evidence>
<dbReference type="EMBL" id="AYTS01000069">
    <property type="protein sequence ID" value="OOP56655.1"/>
    <property type="molecule type" value="Genomic_DNA"/>
</dbReference>
<feature type="region of interest" description="Disordered" evidence="1">
    <location>
        <begin position="27"/>
        <end position="53"/>
    </location>
</feature>
<accession>A0A1V4AU59</accession>
<comment type="caution">
    <text evidence="4">The sequence shown here is derived from an EMBL/GenBank/DDBJ whole genome shotgun (WGS) entry which is preliminary data.</text>
</comment>
<keyword evidence="2" id="KW-0812">Transmembrane</keyword>
<evidence type="ECO:0000313" key="4">
    <source>
        <dbReference type="EMBL" id="OOP56655.1"/>
    </source>
</evidence>
<keyword evidence="2" id="KW-1133">Transmembrane helix</keyword>
<name>A0A1V4AU59_9BACT</name>
<dbReference type="Proteomes" id="UP000189681">
    <property type="component" value="Unassembled WGS sequence"/>
</dbReference>
<feature type="transmembrane region" description="Helical" evidence="2">
    <location>
        <begin position="62"/>
        <end position="80"/>
    </location>
</feature>
<dbReference type="AlphaFoldDB" id="A0A1V4AU59"/>
<feature type="signal peptide" evidence="3">
    <location>
        <begin position="1"/>
        <end position="25"/>
    </location>
</feature>
<protein>
    <submittedName>
        <fullName evidence="4">Uncharacterized protein</fullName>
    </submittedName>
</protein>
<keyword evidence="3" id="KW-0732">Signal</keyword>
<dbReference type="STRING" id="1004156.AYP45_07890"/>
<evidence type="ECO:0000256" key="3">
    <source>
        <dbReference type="SAM" id="SignalP"/>
    </source>
</evidence>
<feature type="compositionally biased region" description="Low complexity" evidence="1">
    <location>
        <begin position="27"/>
        <end position="45"/>
    </location>
</feature>
<gene>
    <name evidence="4" type="ORF">AYP45_07890</name>
</gene>